<dbReference type="Gramene" id="Solyc10g054960.1.1">
    <property type="protein sequence ID" value="Solyc10g054960.1.1"/>
    <property type="gene ID" value="Solyc10g054960.1"/>
</dbReference>
<dbReference type="PaxDb" id="4081-Solyc10g054960.1.1"/>
<evidence type="ECO:0000313" key="2">
    <source>
        <dbReference type="EnsemblPlants" id="Solyc10g054960.1.1"/>
    </source>
</evidence>
<dbReference type="AlphaFoldDB" id="K4D189"/>
<dbReference type="Proteomes" id="UP000004994">
    <property type="component" value="Chromosome 10"/>
</dbReference>
<protein>
    <submittedName>
        <fullName evidence="2">Uncharacterized protein</fullName>
    </submittedName>
</protein>
<reference evidence="2" key="2">
    <citation type="submission" date="2015-06" db="UniProtKB">
        <authorList>
            <consortium name="EnsemblPlants"/>
        </authorList>
    </citation>
    <scope>IDENTIFICATION</scope>
    <source>
        <strain evidence="2">cv. Heinz 1706</strain>
    </source>
</reference>
<dbReference type="PhylomeDB" id="K4D189"/>
<dbReference type="EnsemblPlants" id="Solyc10g054960.1.1">
    <property type="protein sequence ID" value="Solyc10g054960.1.1"/>
    <property type="gene ID" value="Solyc10g054960.1"/>
</dbReference>
<dbReference type="InParanoid" id="K4D189"/>
<dbReference type="HOGENOM" id="CLU_2431203_0_0_1"/>
<feature type="region of interest" description="Disordered" evidence="1">
    <location>
        <begin position="57"/>
        <end position="91"/>
    </location>
</feature>
<reference evidence="2" key="1">
    <citation type="journal article" date="2012" name="Nature">
        <title>The tomato genome sequence provides insights into fleshy fruit evolution.</title>
        <authorList>
            <consortium name="Tomato Genome Consortium"/>
        </authorList>
    </citation>
    <scope>NUCLEOTIDE SEQUENCE [LARGE SCALE GENOMIC DNA]</scope>
    <source>
        <strain evidence="2">cv. Heinz 1706</strain>
    </source>
</reference>
<sequence>MKCALEFPFLRDVNIDDCLVIKTVIQQGVSVSTPGLAWVNYDDRVEVDDLNEWIQQRFNSKEQNASEGTTESDESEANDGDKSEAADDSEG</sequence>
<keyword evidence="3" id="KW-1185">Reference proteome</keyword>
<evidence type="ECO:0000313" key="3">
    <source>
        <dbReference type="Proteomes" id="UP000004994"/>
    </source>
</evidence>
<feature type="compositionally biased region" description="Polar residues" evidence="1">
    <location>
        <begin position="57"/>
        <end position="69"/>
    </location>
</feature>
<evidence type="ECO:0000256" key="1">
    <source>
        <dbReference type="SAM" id="MobiDB-lite"/>
    </source>
</evidence>
<organism evidence="2">
    <name type="scientific">Solanum lycopersicum</name>
    <name type="common">Tomato</name>
    <name type="synonym">Lycopersicon esculentum</name>
    <dbReference type="NCBI Taxonomy" id="4081"/>
    <lineage>
        <taxon>Eukaryota</taxon>
        <taxon>Viridiplantae</taxon>
        <taxon>Streptophyta</taxon>
        <taxon>Embryophyta</taxon>
        <taxon>Tracheophyta</taxon>
        <taxon>Spermatophyta</taxon>
        <taxon>Magnoliopsida</taxon>
        <taxon>eudicotyledons</taxon>
        <taxon>Gunneridae</taxon>
        <taxon>Pentapetalae</taxon>
        <taxon>asterids</taxon>
        <taxon>lamiids</taxon>
        <taxon>Solanales</taxon>
        <taxon>Solanaceae</taxon>
        <taxon>Solanoideae</taxon>
        <taxon>Solaneae</taxon>
        <taxon>Solanum</taxon>
        <taxon>Solanum subgen. Lycopersicon</taxon>
    </lineage>
</organism>
<proteinExistence type="predicted"/>
<accession>K4D189</accession>
<name>K4D189_SOLLC</name>